<comment type="caution">
    <text evidence="2">The sequence shown here is derived from an EMBL/GenBank/DDBJ whole genome shotgun (WGS) entry which is preliminary data.</text>
</comment>
<dbReference type="AlphaFoldDB" id="A0AAE0F8N7"/>
<dbReference type="EMBL" id="LGRX02022861">
    <property type="protein sequence ID" value="KAK3255073.1"/>
    <property type="molecule type" value="Genomic_DNA"/>
</dbReference>
<accession>A0AAE0F8N7</accession>
<dbReference type="Proteomes" id="UP001190700">
    <property type="component" value="Unassembled WGS sequence"/>
</dbReference>
<evidence type="ECO:0000256" key="1">
    <source>
        <dbReference type="SAM" id="SignalP"/>
    </source>
</evidence>
<sequence length="245" mass="26988">MPRANLLLLASLVCASSTSALADSNSACETDFCATRAEHDVAMSTWKSEFEAHSGYAISTGDLLKDTELFTRLNEIDWQALGATFLVEYGNTSHSQKTLIMRFPDSAKPTLRSIGPSLAQQMRSMEENPNDPVNPTSIRGVVAVPSHLLMAIYPDYIDTTACYMEATDFPLPNHFWVGWVGAVPNPAINEIKLPLECFSEQELVNTTSEISQMQSDSIPRKTGIYSSRFRPFAAIFSSVMDVFTA</sequence>
<reference evidence="2 3" key="1">
    <citation type="journal article" date="2015" name="Genome Biol. Evol.">
        <title>Comparative Genomics of a Bacterivorous Green Alga Reveals Evolutionary Causalities and Consequences of Phago-Mixotrophic Mode of Nutrition.</title>
        <authorList>
            <person name="Burns J.A."/>
            <person name="Paasch A."/>
            <person name="Narechania A."/>
            <person name="Kim E."/>
        </authorList>
    </citation>
    <scope>NUCLEOTIDE SEQUENCE [LARGE SCALE GENOMIC DNA]</scope>
    <source>
        <strain evidence="2 3">PLY_AMNH</strain>
    </source>
</reference>
<evidence type="ECO:0000313" key="2">
    <source>
        <dbReference type="EMBL" id="KAK3255073.1"/>
    </source>
</evidence>
<feature type="chain" id="PRO_5041951526" evidence="1">
    <location>
        <begin position="23"/>
        <end position="245"/>
    </location>
</feature>
<feature type="signal peptide" evidence="1">
    <location>
        <begin position="1"/>
        <end position="22"/>
    </location>
</feature>
<protein>
    <submittedName>
        <fullName evidence="2">Uncharacterized protein</fullName>
    </submittedName>
</protein>
<organism evidence="2 3">
    <name type="scientific">Cymbomonas tetramitiformis</name>
    <dbReference type="NCBI Taxonomy" id="36881"/>
    <lineage>
        <taxon>Eukaryota</taxon>
        <taxon>Viridiplantae</taxon>
        <taxon>Chlorophyta</taxon>
        <taxon>Pyramimonadophyceae</taxon>
        <taxon>Pyramimonadales</taxon>
        <taxon>Pyramimonadaceae</taxon>
        <taxon>Cymbomonas</taxon>
    </lineage>
</organism>
<gene>
    <name evidence="2" type="ORF">CYMTET_35700</name>
</gene>
<keyword evidence="3" id="KW-1185">Reference proteome</keyword>
<keyword evidence="1" id="KW-0732">Signal</keyword>
<proteinExistence type="predicted"/>
<evidence type="ECO:0000313" key="3">
    <source>
        <dbReference type="Proteomes" id="UP001190700"/>
    </source>
</evidence>
<name>A0AAE0F8N7_9CHLO</name>